<accession>A0A7T6XUF8</accession>
<feature type="domain" description="AAA+ ATPase" evidence="13">
    <location>
        <begin position="276"/>
        <end position="409"/>
    </location>
</feature>
<keyword evidence="9" id="KW-0496">Mitochondrion</keyword>
<evidence type="ECO:0000256" key="10">
    <source>
        <dbReference type="ARBA" id="ARBA00023136"/>
    </source>
</evidence>
<evidence type="ECO:0000313" key="16">
    <source>
        <dbReference type="Proteomes" id="UP000595662"/>
    </source>
</evidence>
<dbReference type="KEGG" id="pdp:PDIP_23210"/>
<evidence type="ECO:0000256" key="8">
    <source>
        <dbReference type="ARBA" id="ARBA00022989"/>
    </source>
</evidence>
<comment type="similarity">
    <text evidence="2">Belongs to the AAA ATPase family. BCS1 subfamily.</text>
</comment>
<dbReference type="InterPro" id="IPR057495">
    <property type="entry name" value="AAA_lid_BCS1"/>
</dbReference>
<dbReference type="EMBL" id="CP060778">
    <property type="protein sequence ID" value="QQK47282.1"/>
    <property type="molecule type" value="Genomic_DNA"/>
</dbReference>
<dbReference type="InterPro" id="IPR050747">
    <property type="entry name" value="Mitochondrial_chaperone_BCS1"/>
</dbReference>
<feature type="domain" description="BCS1 N-terminal" evidence="14">
    <location>
        <begin position="52"/>
        <end position="245"/>
    </location>
</feature>
<dbReference type="Pfam" id="PF08740">
    <property type="entry name" value="BCS1_N"/>
    <property type="match status" value="1"/>
</dbReference>
<evidence type="ECO:0000256" key="12">
    <source>
        <dbReference type="RuleBase" id="RU003651"/>
    </source>
</evidence>
<gene>
    <name evidence="15" type="ORF">Pdw03_2180</name>
</gene>
<evidence type="ECO:0000256" key="11">
    <source>
        <dbReference type="ARBA" id="ARBA00048778"/>
    </source>
</evidence>
<dbReference type="FunFam" id="3.40.50.300:FF:000768">
    <property type="entry name" value="Probable mitochondrial chaperone bcs1"/>
    <property type="match status" value="1"/>
</dbReference>
<dbReference type="GO" id="GO:0005524">
    <property type="term" value="F:ATP binding"/>
    <property type="evidence" value="ECO:0007669"/>
    <property type="project" value="UniProtKB-KW"/>
</dbReference>
<dbReference type="Gene3D" id="3.40.50.300">
    <property type="entry name" value="P-loop containing nucleotide triphosphate hydrolases"/>
    <property type="match status" value="1"/>
</dbReference>
<evidence type="ECO:0000256" key="4">
    <source>
        <dbReference type="ARBA" id="ARBA00022741"/>
    </source>
</evidence>
<keyword evidence="10" id="KW-0472">Membrane</keyword>
<dbReference type="GO" id="GO:0005743">
    <property type="term" value="C:mitochondrial inner membrane"/>
    <property type="evidence" value="ECO:0007669"/>
    <property type="project" value="UniProtKB-SubCell"/>
</dbReference>
<dbReference type="Pfam" id="PF25426">
    <property type="entry name" value="AAA_lid_BCS1"/>
    <property type="match status" value="1"/>
</dbReference>
<name>A0A7T6XUF8_PENDI</name>
<dbReference type="PANTHER" id="PTHR23070">
    <property type="entry name" value="BCS1 AAA-TYPE ATPASE"/>
    <property type="match status" value="1"/>
</dbReference>
<dbReference type="Proteomes" id="UP000595662">
    <property type="component" value="Chromosome 5"/>
</dbReference>
<dbReference type="OMA" id="WMTLYQR"/>
<dbReference type="GeneID" id="26230643"/>
<dbReference type="GO" id="GO:0016887">
    <property type="term" value="F:ATP hydrolysis activity"/>
    <property type="evidence" value="ECO:0007669"/>
    <property type="project" value="InterPro"/>
</dbReference>
<dbReference type="InterPro" id="IPR003959">
    <property type="entry name" value="ATPase_AAA_core"/>
</dbReference>
<protein>
    <submittedName>
        <fullName evidence="15">ATPase, AAA-type, core</fullName>
    </submittedName>
</protein>
<evidence type="ECO:0000259" key="13">
    <source>
        <dbReference type="SMART" id="SM00382"/>
    </source>
</evidence>
<dbReference type="Pfam" id="PF00004">
    <property type="entry name" value="AAA"/>
    <property type="match status" value="1"/>
</dbReference>
<dbReference type="SUPFAM" id="SSF52540">
    <property type="entry name" value="P-loop containing nucleoside triphosphate hydrolases"/>
    <property type="match status" value="1"/>
</dbReference>
<comment type="subcellular location">
    <subcellularLocation>
        <location evidence="1">Mitochondrion inner membrane</location>
        <topology evidence="1">Single-pass membrane protein</topology>
    </subcellularLocation>
</comment>
<dbReference type="CDD" id="cd19510">
    <property type="entry name" value="RecA-like_BCS1"/>
    <property type="match status" value="1"/>
</dbReference>
<dbReference type="PROSITE" id="PS00674">
    <property type="entry name" value="AAA"/>
    <property type="match status" value="1"/>
</dbReference>
<dbReference type="InterPro" id="IPR003960">
    <property type="entry name" value="ATPase_AAA_CS"/>
</dbReference>
<evidence type="ECO:0000256" key="5">
    <source>
        <dbReference type="ARBA" id="ARBA00022792"/>
    </source>
</evidence>
<comment type="catalytic activity">
    <reaction evidence="11">
        <text>ATP + H2O = ADP + phosphate + H(+)</text>
        <dbReference type="Rhea" id="RHEA:13065"/>
        <dbReference type="ChEBI" id="CHEBI:15377"/>
        <dbReference type="ChEBI" id="CHEBI:15378"/>
        <dbReference type="ChEBI" id="CHEBI:30616"/>
        <dbReference type="ChEBI" id="CHEBI:43474"/>
        <dbReference type="ChEBI" id="CHEBI:456216"/>
    </reaction>
    <physiologicalReaction direction="left-to-right" evidence="11">
        <dbReference type="Rhea" id="RHEA:13066"/>
    </physiologicalReaction>
</comment>
<keyword evidence="7 12" id="KW-0067">ATP-binding</keyword>
<keyword evidence="5" id="KW-0999">Mitochondrion inner membrane</keyword>
<dbReference type="InterPro" id="IPR003593">
    <property type="entry name" value="AAA+_ATPase"/>
</dbReference>
<evidence type="ECO:0000256" key="1">
    <source>
        <dbReference type="ARBA" id="ARBA00004434"/>
    </source>
</evidence>
<dbReference type="AlphaFoldDB" id="A0A7T6XUF8"/>
<dbReference type="RefSeq" id="XP_014536802.1">
    <property type="nucleotide sequence ID" value="XM_014681316.1"/>
</dbReference>
<dbReference type="InterPro" id="IPR014851">
    <property type="entry name" value="BCS1_N"/>
</dbReference>
<dbReference type="GO" id="GO:0034551">
    <property type="term" value="P:mitochondrial respiratory chain complex III assembly"/>
    <property type="evidence" value="ECO:0007669"/>
    <property type="project" value="UniProtKB-ARBA"/>
</dbReference>
<evidence type="ECO:0000256" key="7">
    <source>
        <dbReference type="ARBA" id="ARBA00022840"/>
    </source>
</evidence>
<proteinExistence type="inferred from homology"/>
<evidence type="ECO:0000256" key="9">
    <source>
        <dbReference type="ARBA" id="ARBA00023128"/>
    </source>
</evidence>
<dbReference type="SMART" id="SM00382">
    <property type="entry name" value="AAA"/>
    <property type="match status" value="1"/>
</dbReference>
<dbReference type="VEuPathDB" id="FungiDB:PDIP_23210"/>
<evidence type="ECO:0000313" key="15">
    <source>
        <dbReference type="EMBL" id="QQK47282.1"/>
    </source>
</evidence>
<dbReference type="InterPro" id="IPR027417">
    <property type="entry name" value="P-loop_NTPase"/>
</dbReference>
<organism evidence="15 16">
    <name type="scientific">Penicillium digitatum</name>
    <name type="common">Green mold</name>
    <dbReference type="NCBI Taxonomy" id="36651"/>
    <lineage>
        <taxon>Eukaryota</taxon>
        <taxon>Fungi</taxon>
        <taxon>Dikarya</taxon>
        <taxon>Ascomycota</taxon>
        <taxon>Pezizomycotina</taxon>
        <taxon>Eurotiomycetes</taxon>
        <taxon>Eurotiomycetidae</taxon>
        <taxon>Eurotiales</taxon>
        <taxon>Aspergillaceae</taxon>
        <taxon>Penicillium</taxon>
    </lineage>
</organism>
<keyword evidence="6" id="KW-0378">Hydrolase</keyword>
<keyword evidence="3" id="KW-0812">Transmembrane</keyword>
<dbReference type="SMART" id="SM01024">
    <property type="entry name" value="BCS1_N"/>
    <property type="match status" value="1"/>
</dbReference>
<keyword evidence="8" id="KW-1133">Transmembrane helix</keyword>
<keyword evidence="4 12" id="KW-0547">Nucleotide-binding</keyword>
<evidence type="ECO:0000256" key="3">
    <source>
        <dbReference type="ARBA" id="ARBA00022692"/>
    </source>
</evidence>
<evidence type="ECO:0000256" key="6">
    <source>
        <dbReference type="ARBA" id="ARBA00022801"/>
    </source>
</evidence>
<evidence type="ECO:0000259" key="14">
    <source>
        <dbReference type="SMART" id="SM01024"/>
    </source>
</evidence>
<sequence>MEPNAVPSAAPSAGDLILQQRTQALQSAQKGDGSLFSQLTSNPLFTAGFGLAGLGAGLTLAQKGVRHGAALLRRRMLVDVEISIKDDSYPWFLHWMTLYQQSQLNAGKAAANTSTYMDRFLQKLTPGMRHLSIQTQKIEHSNGAIHTHFSLIPGPGKHVLRYKNAFVFVNRMRESKSRDIQTGKPWETITLTTLYSQRHIFEDLFTEAHAYAAKGHEGKTTIYNSWGTEWKPFGNPRRKRPLESVVLHEGVKERVMADVEDFISSSSWYHDRGIPYRRGYLLYGPPGTGKSSFIQALAGELDYDIAILNLSERGLTDDRLNHLLTIVPNRTLVLLEDVDAAFSNRREQSDADGYRGANVTFSGLLNALDGVASAEERIIFLTTNHVERLDEALVRPGRVDMTVRLGELTRYQVGCLWDRFYEEVDTDGTYRKLFLGRLQELGLIEDESGHKADRTINTSAAALQGLFLYNKGDMEGAISMAEGLTHSVHTEAVGQDQGRNE</sequence>
<evidence type="ECO:0000256" key="2">
    <source>
        <dbReference type="ARBA" id="ARBA00007448"/>
    </source>
</evidence>
<reference evidence="15 16" key="1">
    <citation type="submission" date="2020-08" db="EMBL/GenBank/DDBJ databases">
        <title>The completed genome sequence of the pathogenic ascomycete fungus Penicillium digitatum.</title>
        <authorList>
            <person name="Wang M."/>
        </authorList>
    </citation>
    <scope>NUCLEOTIDE SEQUENCE [LARGE SCALE GENOMIC DNA]</scope>
    <source>
        <strain evidence="15 16">PdW03</strain>
    </source>
</reference>